<keyword evidence="3" id="KW-1185">Reference proteome</keyword>
<feature type="region of interest" description="Disordered" evidence="1">
    <location>
        <begin position="42"/>
        <end position="75"/>
    </location>
</feature>
<gene>
    <name evidence="2" type="ORF">E2C01_061590</name>
</gene>
<reference evidence="2 3" key="1">
    <citation type="submission" date="2019-05" db="EMBL/GenBank/DDBJ databases">
        <title>Another draft genome of Portunus trituberculatus and its Hox gene families provides insights of decapod evolution.</title>
        <authorList>
            <person name="Jeong J.-H."/>
            <person name="Song I."/>
            <person name="Kim S."/>
            <person name="Choi T."/>
            <person name="Kim D."/>
            <person name="Ryu S."/>
            <person name="Kim W."/>
        </authorList>
    </citation>
    <scope>NUCLEOTIDE SEQUENCE [LARGE SCALE GENOMIC DNA]</scope>
    <source>
        <tissue evidence="2">Muscle</tissue>
    </source>
</reference>
<protein>
    <submittedName>
        <fullName evidence="2">Uncharacterized protein</fullName>
    </submittedName>
</protein>
<dbReference type="Proteomes" id="UP000324222">
    <property type="component" value="Unassembled WGS sequence"/>
</dbReference>
<organism evidence="2 3">
    <name type="scientific">Portunus trituberculatus</name>
    <name type="common">Swimming crab</name>
    <name type="synonym">Neptunus trituberculatus</name>
    <dbReference type="NCBI Taxonomy" id="210409"/>
    <lineage>
        <taxon>Eukaryota</taxon>
        <taxon>Metazoa</taxon>
        <taxon>Ecdysozoa</taxon>
        <taxon>Arthropoda</taxon>
        <taxon>Crustacea</taxon>
        <taxon>Multicrustacea</taxon>
        <taxon>Malacostraca</taxon>
        <taxon>Eumalacostraca</taxon>
        <taxon>Eucarida</taxon>
        <taxon>Decapoda</taxon>
        <taxon>Pleocyemata</taxon>
        <taxon>Brachyura</taxon>
        <taxon>Eubrachyura</taxon>
        <taxon>Portunoidea</taxon>
        <taxon>Portunidae</taxon>
        <taxon>Portuninae</taxon>
        <taxon>Portunus</taxon>
    </lineage>
</organism>
<comment type="caution">
    <text evidence="2">The sequence shown here is derived from an EMBL/GenBank/DDBJ whole genome shotgun (WGS) entry which is preliminary data.</text>
</comment>
<dbReference type="EMBL" id="VSRR010026214">
    <property type="protein sequence ID" value="MPC67415.1"/>
    <property type="molecule type" value="Genomic_DNA"/>
</dbReference>
<evidence type="ECO:0000256" key="1">
    <source>
        <dbReference type="SAM" id="MobiDB-lite"/>
    </source>
</evidence>
<evidence type="ECO:0000313" key="3">
    <source>
        <dbReference type="Proteomes" id="UP000324222"/>
    </source>
</evidence>
<accession>A0A5B7HCT3</accession>
<sequence>MKAAIKISVCAGVVVGSGGTRRGGASLRLTIKEIKALRGAGEGCKASQTFPRRPPVAQPSIGDPRRKQHGHEITGRRRGVTCVVAPPPVGRRSAAAAAAAAAGSYTRPASDGAPGNTKPSTPLFGPPPSTLNRDPAAWPPLGQAAPPALAFCGRRQTGLDPWPVLGASGGQEGCRSGRREGEE</sequence>
<name>A0A5B7HCT3_PORTR</name>
<feature type="region of interest" description="Disordered" evidence="1">
    <location>
        <begin position="94"/>
        <end position="183"/>
    </location>
</feature>
<feature type="compositionally biased region" description="Low complexity" evidence="1">
    <location>
        <begin position="135"/>
        <end position="150"/>
    </location>
</feature>
<dbReference type="AlphaFoldDB" id="A0A5B7HCT3"/>
<evidence type="ECO:0000313" key="2">
    <source>
        <dbReference type="EMBL" id="MPC67415.1"/>
    </source>
</evidence>
<proteinExistence type="predicted"/>